<dbReference type="InterPro" id="IPR045877">
    <property type="entry name" value="ZFP36-like"/>
</dbReference>
<keyword evidence="5" id="KW-1185">Reference proteome</keyword>
<feature type="compositionally biased region" description="Low complexity" evidence="2">
    <location>
        <begin position="192"/>
        <end position="205"/>
    </location>
</feature>
<feature type="region of interest" description="Disordered" evidence="2">
    <location>
        <begin position="1"/>
        <end position="64"/>
    </location>
</feature>
<gene>
    <name evidence="4" type="ORF">PECAL_4P13360</name>
</gene>
<dbReference type="AlphaFoldDB" id="A0A8J2WYY5"/>
<evidence type="ECO:0000256" key="2">
    <source>
        <dbReference type="SAM" id="MobiDB-lite"/>
    </source>
</evidence>
<dbReference type="InterPro" id="IPR000571">
    <property type="entry name" value="Znf_CCCH"/>
</dbReference>
<keyword evidence="1" id="KW-0479">Metal-binding</keyword>
<protein>
    <recommendedName>
        <fullName evidence="3">C3H1-type domain-containing protein</fullName>
    </recommendedName>
</protein>
<feature type="region of interest" description="Disordered" evidence="2">
    <location>
        <begin position="173"/>
        <end position="205"/>
    </location>
</feature>
<dbReference type="EMBL" id="CAKKNE010000004">
    <property type="protein sequence ID" value="CAH0374077.1"/>
    <property type="molecule type" value="Genomic_DNA"/>
</dbReference>
<accession>A0A8J2WYY5</accession>
<evidence type="ECO:0000313" key="4">
    <source>
        <dbReference type="EMBL" id="CAH0374077.1"/>
    </source>
</evidence>
<dbReference type="PROSITE" id="PS50103">
    <property type="entry name" value="ZF_C3H1"/>
    <property type="match status" value="2"/>
</dbReference>
<feature type="domain" description="C3H1-type" evidence="3">
    <location>
        <begin position="131"/>
        <end position="159"/>
    </location>
</feature>
<dbReference type="Proteomes" id="UP000789595">
    <property type="component" value="Unassembled WGS sequence"/>
</dbReference>
<feature type="zinc finger region" description="C3H1-type" evidence="1">
    <location>
        <begin position="131"/>
        <end position="159"/>
    </location>
</feature>
<dbReference type="PANTHER" id="PTHR12547">
    <property type="entry name" value="CCCH ZINC FINGER/TIS11-RELATED"/>
    <property type="match status" value="1"/>
</dbReference>
<feature type="domain" description="C3H1-type" evidence="3">
    <location>
        <begin position="92"/>
        <end position="118"/>
    </location>
</feature>
<feature type="compositionally biased region" description="Basic residues" evidence="2">
    <location>
        <begin position="179"/>
        <end position="191"/>
    </location>
</feature>
<dbReference type="GO" id="GO:0003729">
    <property type="term" value="F:mRNA binding"/>
    <property type="evidence" value="ECO:0007669"/>
    <property type="project" value="InterPro"/>
</dbReference>
<evidence type="ECO:0000313" key="5">
    <source>
        <dbReference type="Proteomes" id="UP000789595"/>
    </source>
</evidence>
<sequence>MWNEPAANTDGSAPAETPEPPEPAYESKQDEPSGLDPRAADPRTPEAPAPAADEEDLVASLPADFAAFSLTQTHPRSGDAKAEPFEQQRQQGYKTRICIYGDKCPYGPGRCFFAHDESELRPPQARWWLPEYKTKPCRYAASECPFYADGRCQYAHTVRGPASRAFARSLVSRSSSTCGRRRRRRRTRGTRRACAATARARAPTA</sequence>
<reference evidence="4" key="1">
    <citation type="submission" date="2021-11" db="EMBL/GenBank/DDBJ databases">
        <authorList>
            <consortium name="Genoscope - CEA"/>
            <person name="William W."/>
        </authorList>
    </citation>
    <scope>NUCLEOTIDE SEQUENCE</scope>
</reference>
<proteinExistence type="predicted"/>
<dbReference type="SMART" id="SM00356">
    <property type="entry name" value="ZnF_C3H1"/>
    <property type="match status" value="2"/>
</dbReference>
<name>A0A8J2WYY5_9STRA</name>
<evidence type="ECO:0000259" key="3">
    <source>
        <dbReference type="PROSITE" id="PS50103"/>
    </source>
</evidence>
<comment type="caution">
    <text evidence="4">The sequence shown here is derived from an EMBL/GenBank/DDBJ whole genome shotgun (WGS) entry which is preliminary data.</text>
</comment>
<evidence type="ECO:0000256" key="1">
    <source>
        <dbReference type="PROSITE-ProRule" id="PRU00723"/>
    </source>
</evidence>
<organism evidence="4 5">
    <name type="scientific">Pelagomonas calceolata</name>
    <dbReference type="NCBI Taxonomy" id="35677"/>
    <lineage>
        <taxon>Eukaryota</taxon>
        <taxon>Sar</taxon>
        <taxon>Stramenopiles</taxon>
        <taxon>Ochrophyta</taxon>
        <taxon>Pelagophyceae</taxon>
        <taxon>Pelagomonadales</taxon>
        <taxon>Pelagomonadaceae</taxon>
        <taxon>Pelagomonas</taxon>
    </lineage>
</organism>
<dbReference type="Gene3D" id="4.10.1000.10">
    <property type="entry name" value="Zinc finger, CCCH-type"/>
    <property type="match status" value="1"/>
</dbReference>
<keyword evidence="1" id="KW-0862">Zinc</keyword>
<feature type="zinc finger region" description="C3H1-type" evidence="1">
    <location>
        <begin position="92"/>
        <end position="118"/>
    </location>
</feature>
<dbReference type="GO" id="GO:0008270">
    <property type="term" value="F:zinc ion binding"/>
    <property type="evidence" value="ECO:0007669"/>
    <property type="project" value="UniProtKB-KW"/>
</dbReference>
<keyword evidence="1" id="KW-0863">Zinc-finger</keyword>